<accession>A0A1W6L3S7</accession>
<dbReference type="KEGG" id="rgu:A4W93_02295"/>
<gene>
    <name evidence="1" type="ORF">A4W93_02295</name>
</gene>
<dbReference type="RefSeq" id="WP_085749089.1">
    <property type="nucleotide sequence ID" value="NZ_BSPR01000012.1"/>
</dbReference>
<organism evidence="1 2">
    <name type="scientific">Piscinibacter gummiphilus</name>
    <dbReference type="NCBI Taxonomy" id="946333"/>
    <lineage>
        <taxon>Bacteria</taxon>
        <taxon>Pseudomonadati</taxon>
        <taxon>Pseudomonadota</taxon>
        <taxon>Betaproteobacteria</taxon>
        <taxon>Burkholderiales</taxon>
        <taxon>Sphaerotilaceae</taxon>
        <taxon>Piscinibacter</taxon>
    </lineage>
</organism>
<sequence>MPTTAMLQAWLRTLWDIAPPLHTVPAADTPFLSPAGLHLPIGHLSDDLVLAAAAHAGAHLVYSRPSAAVGALRPTSRALAGLLEDARIEWLAGRELPGLRRLWASLHTASPADGTSAEALMQRLARALADERYADPHPWVEKGRRLMFLDDGQQVLALRQFEAVRQAASLLGNDLGQMRLPLNARTYRPPAGYRDDNQWLWAADEPPEARAPEDGGGAGADHAATVMAAPPAERTRHYPEWDRRIACHRPDWATVVERVAPSVAVVPPVPDHADTLRRRLGDALKHRHGPARRRLRHQPDGDGLDLEALVRSWTGHAAGNAFDPRVHTRALPQPRPADVLLMVDTSASSADSPQPGAPSLLQTARDAARLCGEALEHAGHGCAIQAFCSDGRASVHVERVKDFGDPMDARCAARLAGLRSRWSTRLGAAIRHGTRALLEHTASRARHLVLITDGEPHDIDVFEPHYLAEDARQAVREARRSGVRVFCFSLQPADSPVLRRIFGARQHSGIVQARQLPLAVARLCL</sequence>
<keyword evidence="2" id="KW-1185">Reference proteome</keyword>
<dbReference type="Gene3D" id="3.40.50.410">
    <property type="entry name" value="von Willebrand factor, type A domain"/>
    <property type="match status" value="1"/>
</dbReference>
<dbReference type="AlphaFoldDB" id="A0A1W6L3S7"/>
<dbReference type="OrthoDB" id="9758211at2"/>
<dbReference type="STRING" id="946333.A4W93_02295"/>
<dbReference type="PANTHER" id="PTHR41248:SF1">
    <property type="entry name" value="NORD PROTEIN"/>
    <property type="match status" value="1"/>
</dbReference>
<dbReference type="PANTHER" id="PTHR41248">
    <property type="entry name" value="NORD PROTEIN"/>
    <property type="match status" value="1"/>
</dbReference>
<dbReference type="PROSITE" id="PS50234">
    <property type="entry name" value="VWFA"/>
    <property type="match status" value="1"/>
</dbReference>
<dbReference type="Proteomes" id="UP000193427">
    <property type="component" value="Chromosome"/>
</dbReference>
<evidence type="ECO:0000313" key="1">
    <source>
        <dbReference type="EMBL" id="ARN18846.1"/>
    </source>
</evidence>
<proteinExistence type="predicted"/>
<dbReference type="EMBL" id="CP015118">
    <property type="protein sequence ID" value="ARN18846.1"/>
    <property type="molecule type" value="Genomic_DNA"/>
</dbReference>
<protein>
    <submittedName>
        <fullName evidence="1">Uncharacterized protein</fullName>
    </submittedName>
</protein>
<evidence type="ECO:0000313" key="2">
    <source>
        <dbReference type="Proteomes" id="UP000193427"/>
    </source>
</evidence>
<name>A0A1W6L3S7_9BURK</name>
<dbReference type="InterPro" id="IPR002035">
    <property type="entry name" value="VWF_A"/>
</dbReference>
<reference evidence="1 2" key="1">
    <citation type="submission" date="2016-04" db="EMBL/GenBank/DDBJ databases">
        <title>Complete genome sequence of natural rubber-degrading, novel Gram-negative bacterium, Rhizobacter gummiphilus strain NS21.</title>
        <authorList>
            <person name="Tabata M."/>
            <person name="Kasai D."/>
            <person name="Fukuda M."/>
        </authorList>
    </citation>
    <scope>NUCLEOTIDE SEQUENCE [LARGE SCALE GENOMIC DNA]</scope>
    <source>
        <strain evidence="1 2">NS21</strain>
    </source>
</reference>
<dbReference type="InterPro" id="IPR051928">
    <property type="entry name" value="NorD/CobT"/>
</dbReference>
<dbReference type="InterPro" id="IPR036465">
    <property type="entry name" value="vWFA_dom_sf"/>
</dbReference>
<dbReference type="Pfam" id="PF00092">
    <property type="entry name" value="VWA"/>
    <property type="match status" value="1"/>
</dbReference>
<dbReference type="SMART" id="SM00327">
    <property type="entry name" value="VWA"/>
    <property type="match status" value="1"/>
</dbReference>
<dbReference type="SUPFAM" id="SSF53300">
    <property type="entry name" value="vWA-like"/>
    <property type="match status" value="1"/>
</dbReference>